<sequence length="157" mass="18738">MKRKIRYQAKTDLKLLRRINGISKEYVADKIGYTIRSLERMEKENAVTTERTAHQLCSLYDLVYEEQFFIVDKKSLECVRRCLVENKKVPEHIVYHNSKYYLLYVRKVGLFQDCIAGNVMWVGNYNRNMERRRLREVNANVVLQEEPAIEIINSEDE</sequence>
<dbReference type="SUPFAM" id="SSF47413">
    <property type="entry name" value="lambda repressor-like DNA-binding domains"/>
    <property type="match status" value="1"/>
</dbReference>
<evidence type="ECO:0000259" key="1">
    <source>
        <dbReference type="PROSITE" id="PS50943"/>
    </source>
</evidence>
<dbReference type="InterPro" id="IPR010982">
    <property type="entry name" value="Lambda_DNA-bd_dom_sf"/>
</dbReference>
<dbReference type="Gene3D" id="1.10.260.40">
    <property type="entry name" value="lambda repressor-like DNA-binding domains"/>
    <property type="match status" value="1"/>
</dbReference>
<feature type="domain" description="HTH cro/C1-type" evidence="1">
    <location>
        <begin position="13"/>
        <end position="67"/>
    </location>
</feature>
<accession>A0ABV1HC59</accession>
<organism evidence="2 3">
    <name type="scientific">Maccoyibacter intestinihominis</name>
    <dbReference type="NCBI Taxonomy" id="3133499"/>
    <lineage>
        <taxon>Bacteria</taxon>
        <taxon>Bacillati</taxon>
        <taxon>Bacillota</taxon>
        <taxon>Clostridia</taxon>
        <taxon>Lachnospirales</taxon>
        <taxon>Lachnospiraceae</taxon>
        <taxon>Maccoyibacter</taxon>
    </lineage>
</organism>
<reference evidence="2 3" key="1">
    <citation type="submission" date="2024-03" db="EMBL/GenBank/DDBJ databases">
        <title>Human intestinal bacterial collection.</title>
        <authorList>
            <person name="Pauvert C."/>
            <person name="Hitch T.C.A."/>
            <person name="Clavel T."/>
        </authorList>
    </citation>
    <scope>NUCLEOTIDE SEQUENCE [LARGE SCALE GENOMIC DNA]</scope>
    <source>
        <strain evidence="2 3">CLA-AA-H185</strain>
    </source>
</reference>
<dbReference type="Proteomes" id="UP001454489">
    <property type="component" value="Unassembled WGS sequence"/>
</dbReference>
<dbReference type="EMBL" id="JBBMEX010000002">
    <property type="protein sequence ID" value="MEQ2556826.1"/>
    <property type="molecule type" value="Genomic_DNA"/>
</dbReference>
<name>A0ABV1HC59_9FIRM</name>
<dbReference type="RefSeq" id="WP_353529903.1">
    <property type="nucleotide sequence ID" value="NZ_JBBMEX010000002.1"/>
</dbReference>
<dbReference type="InterPro" id="IPR001387">
    <property type="entry name" value="Cro/C1-type_HTH"/>
</dbReference>
<dbReference type="CDD" id="cd00093">
    <property type="entry name" value="HTH_XRE"/>
    <property type="match status" value="1"/>
</dbReference>
<gene>
    <name evidence="2" type="ORF">WMO43_02875</name>
</gene>
<protein>
    <submittedName>
        <fullName evidence="2">Helix-turn-helix transcriptional regulator</fullName>
    </submittedName>
</protein>
<keyword evidence="3" id="KW-1185">Reference proteome</keyword>
<comment type="caution">
    <text evidence="2">The sequence shown here is derived from an EMBL/GenBank/DDBJ whole genome shotgun (WGS) entry which is preliminary data.</text>
</comment>
<proteinExistence type="predicted"/>
<dbReference type="PROSITE" id="PS50943">
    <property type="entry name" value="HTH_CROC1"/>
    <property type="match status" value="1"/>
</dbReference>
<evidence type="ECO:0000313" key="2">
    <source>
        <dbReference type="EMBL" id="MEQ2556826.1"/>
    </source>
</evidence>
<evidence type="ECO:0000313" key="3">
    <source>
        <dbReference type="Proteomes" id="UP001454489"/>
    </source>
</evidence>